<name>A0A6M4A6J1_9BURK</name>
<keyword evidence="7" id="KW-0813">Transport</keyword>
<dbReference type="GO" id="GO:0005886">
    <property type="term" value="C:plasma membrane"/>
    <property type="evidence" value="ECO:0007669"/>
    <property type="project" value="UniProtKB-SubCell"/>
</dbReference>
<evidence type="ECO:0000256" key="8">
    <source>
        <dbReference type="SAM" id="SignalP"/>
    </source>
</evidence>
<dbReference type="PANTHER" id="PTHR30221">
    <property type="entry name" value="SMALL-CONDUCTANCE MECHANOSENSITIVE CHANNEL"/>
    <property type="match status" value="1"/>
</dbReference>
<dbReference type="Gene3D" id="1.10.287.1260">
    <property type="match status" value="1"/>
</dbReference>
<evidence type="ECO:0000256" key="3">
    <source>
        <dbReference type="ARBA" id="ARBA00022475"/>
    </source>
</evidence>
<keyword evidence="7" id="KW-0406">Ion transport</keyword>
<evidence type="ECO:0000256" key="4">
    <source>
        <dbReference type="ARBA" id="ARBA00022692"/>
    </source>
</evidence>
<proteinExistence type="inferred from homology"/>
<evidence type="ECO:0000259" key="9">
    <source>
        <dbReference type="Pfam" id="PF00924"/>
    </source>
</evidence>
<evidence type="ECO:0000313" key="11">
    <source>
        <dbReference type="EMBL" id="QJQ05699.1"/>
    </source>
</evidence>
<comment type="similarity">
    <text evidence="2 7">Belongs to the MscS (TC 1.A.23) family.</text>
</comment>
<keyword evidence="7" id="KW-0997">Cell inner membrane</keyword>
<keyword evidence="12" id="KW-1185">Reference proteome</keyword>
<protein>
    <recommendedName>
        <fullName evidence="7">Small-conductance mechanosensitive channel</fullName>
    </recommendedName>
</protein>
<dbReference type="InterPro" id="IPR011066">
    <property type="entry name" value="MscS_channel_C_sf"/>
</dbReference>
<keyword evidence="4 7" id="KW-0812">Transmembrane</keyword>
<feature type="signal peptide" evidence="8">
    <location>
        <begin position="1"/>
        <end position="24"/>
    </location>
</feature>
<dbReference type="InterPro" id="IPR010920">
    <property type="entry name" value="LSM_dom_sf"/>
</dbReference>
<comment type="subcellular location">
    <subcellularLocation>
        <location evidence="7">Cell inner membrane</location>
        <topology evidence="7">Multi-pass membrane protein</topology>
    </subcellularLocation>
    <subcellularLocation>
        <location evidence="1">Cell membrane</location>
        <topology evidence="1">Multi-pass membrane protein</topology>
    </subcellularLocation>
</comment>
<keyword evidence="8" id="KW-0732">Signal</keyword>
<feature type="domain" description="Mechanosensitive ion channel MscS C-terminal" evidence="10">
    <location>
        <begin position="430"/>
        <end position="514"/>
    </location>
</feature>
<evidence type="ECO:0000256" key="2">
    <source>
        <dbReference type="ARBA" id="ARBA00008017"/>
    </source>
</evidence>
<dbReference type="InterPro" id="IPR006685">
    <property type="entry name" value="MscS_channel_2nd"/>
</dbReference>
<feature type="transmembrane region" description="Helical" evidence="7">
    <location>
        <begin position="311"/>
        <end position="328"/>
    </location>
</feature>
<feature type="transmembrane region" description="Helical" evidence="7">
    <location>
        <begin position="206"/>
        <end position="227"/>
    </location>
</feature>
<evidence type="ECO:0000313" key="12">
    <source>
        <dbReference type="Proteomes" id="UP000274350"/>
    </source>
</evidence>
<feature type="transmembrane region" description="Helical" evidence="7">
    <location>
        <begin position="150"/>
        <end position="169"/>
    </location>
</feature>
<reference evidence="11 12" key="1">
    <citation type="journal article" date="2019" name="Int. J. Syst. Evol. Microbiol.">
        <title>Undibacterium piscinae sp. nov., isolated from Korean shiner intestine.</title>
        <authorList>
            <person name="Lee S.Y."/>
            <person name="Kang W."/>
            <person name="Kim P.S."/>
            <person name="Kim H.S."/>
            <person name="Sung H."/>
            <person name="Shin N.R."/>
            <person name="Whon T.W."/>
            <person name="Yun J.H."/>
            <person name="Lee J.Y."/>
            <person name="Lee J.Y."/>
            <person name="Jung M.J."/>
            <person name="Jeong Y.S."/>
            <person name="Tak E.J."/>
            <person name="Han J.E."/>
            <person name="Hyun D.W."/>
            <person name="Kang M.S."/>
            <person name="Lee K.E."/>
            <person name="Lee B.H."/>
            <person name="Bae J.W."/>
        </authorList>
    </citation>
    <scope>NUCLEOTIDE SEQUENCE [LARGE SCALE GENOMIC DNA]</scope>
    <source>
        <strain evidence="11 12">S11R28</strain>
    </source>
</reference>
<dbReference type="EMBL" id="CP051152">
    <property type="protein sequence ID" value="QJQ05699.1"/>
    <property type="molecule type" value="Genomic_DNA"/>
</dbReference>
<comment type="function">
    <text evidence="7">Mechanosensitive channel that participates in the regulation of osmotic pressure changes within the cell, opening in response to stretch forces in the membrane lipid bilayer, without the need for other proteins. Contributes to normal resistance to hypoosmotic shock. Forms an ion channel of 1.0 nanosiemens conductance with a slight preference for anions.</text>
</comment>
<dbReference type="SUPFAM" id="SSF50182">
    <property type="entry name" value="Sm-like ribonucleoproteins"/>
    <property type="match status" value="1"/>
</dbReference>
<feature type="chain" id="PRO_5026790814" description="Small-conductance mechanosensitive channel" evidence="8">
    <location>
        <begin position="25"/>
        <end position="545"/>
    </location>
</feature>
<keyword evidence="7" id="KW-0407">Ion channel</keyword>
<keyword evidence="6 7" id="KW-0472">Membrane</keyword>
<dbReference type="Pfam" id="PF21082">
    <property type="entry name" value="MS_channel_3rd"/>
    <property type="match status" value="1"/>
</dbReference>
<accession>A0A6M4A6J1</accession>
<dbReference type="InterPro" id="IPR045275">
    <property type="entry name" value="MscS_archaea/bacteria_type"/>
</dbReference>
<keyword evidence="3" id="KW-1003">Cell membrane</keyword>
<feature type="domain" description="Mechanosensitive ion channel MscS" evidence="9">
    <location>
        <begin position="355"/>
        <end position="420"/>
    </location>
</feature>
<dbReference type="Pfam" id="PF00924">
    <property type="entry name" value="MS_channel_2nd"/>
    <property type="match status" value="1"/>
</dbReference>
<evidence type="ECO:0000256" key="5">
    <source>
        <dbReference type="ARBA" id="ARBA00022989"/>
    </source>
</evidence>
<sequence>MFTRLFLIVCMLMSVLIYSSPILAADLEASPDAQTGHKIKETSLSVFNRDIINFRASVLGIEPAERVKRAQRRIEQQLSPSGHHTVTAFAMPPGMLIQIDGAGSFYISPDDVDKFQQETLEGIANEAVARLNTVVKETQESRSLESMLHAAAYAVLASMLYAGLVWLVLRARNVVEARILSFVGARMDKLHVVQARLVHRERILWVLHRLLQLFSWIVIFLLSYQWLSFLMSQFPFTRPWGEQLNAYLLGLVITLGSAILKAIPDLFTAFVIFFLARIVTQGLSTFFDKIANKSLHVSWLDADLVPPTRRIANVAVWLFALAMAYPYLPGAGTEAFKGVSVLVGLMISLGASSLIGQAASGLILTYSRIYRKGEFIHVSGNEGTITDLGMFTTRIRNGMGVELTLPNSLVLGNVTKNYSRVVQGPGFVVDTKVTIGYDTPWRQVHAMLIEAALRTPGVLVTPAPKVFQTALSDFYPEYLLICQAVPSEPRPRAEVMNLLHANIQDVFNEYGVQIMSPHYLGDPAQEKLVAKADWHRAPAKDSDTN</sequence>
<organism evidence="11 12">
    <name type="scientific">Undibacterium piscinae</name>
    <dbReference type="NCBI Taxonomy" id="2495591"/>
    <lineage>
        <taxon>Bacteria</taxon>
        <taxon>Pseudomonadati</taxon>
        <taxon>Pseudomonadota</taxon>
        <taxon>Betaproteobacteria</taxon>
        <taxon>Burkholderiales</taxon>
        <taxon>Oxalobacteraceae</taxon>
        <taxon>Undibacterium</taxon>
    </lineage>
</organism>
<evidence type="ECO:0000256" key="7">
    <source>
        <dbReference type="RuleBase" id="RU369025"/>
    </source>
</evidence>
<comment type="caution">
    <text evidence="7">Lacks conserved residue(s) required for the propagation of feature annotation.</text>
</comment>
<comment type="subunit">
    <text evidence="7">Homoheptamer.</text>
</comment>
<dbReference type="Gene3D" id="3.30.70.100">
    <property type="match status" value="1"/>
</dbReference>
<feature type="transmembrane region" description="Helical" evidence="7">
    <location>
        <begin position="247"/>
        <end position="276"/>
    </location>
</feature>
<keyword evidence="5 7" id="KW-1133">Transmembrane helix</keyword>
<dbReference type="Proteomes" id="UP000274350">
    <property type="component" value="Chromosome"/>
</dbReference>
<dbReference type="InterPro" id="IPR023408">
    <property type="entry name" value="MscS_beta-dom_sf"/>
</dbReference>
<evidence type="ECO:0000256" key="6">
    <source>
        <dbReference type="ARBA" id="ARBA00023136"/>
    </source>
</evidence>
<evidence type="ECO:0000259" key="10">
    <source>
        <dbReference type="Pfam" id="PF21082"/>
    </source>
</evidence>
<dbReference type="SUPFAM" id="SSF82689">
    <property type="entry name" value="Mechanosensitive channel protein MscS (YggB), C-terminal domain"/>
    <property type="match status" value="1"/>
</dbReference>
<feature type="transmembrane region" description="Helical" evidence="7">
    <location>
        <begin position="340"/>
        <end position="364"/>
    </location>
</feature>
<dbReference type="InterPro" id="IPR049278">
    <property type="entry name" value="MS_channel_C"/>
</dbReference>
<dbReference type="PANTHER" id="PTHR30221:SF18">
    <property type="entry name" value="SLL0590 PROTEIN"/>
    <property type="match status" value="1"/>
</dbReference>
<evidence type="ECO:0000256" key="1">
    <source>
        <dbReference type="ARBA" id="ARBA00004651"/>
    </source>
</evidence>
<gene>
    <name evidence="11" type="ORF">EJG51_007370</name>
</gene>
<dbReference type="Gene3D" id="2.30.30.60">
    <property type="match status" value="1"/>
</dbReference>
<dbReference type="GO" id="GO:0008381">
    <property type="term" value="F:mechanosensitive monoatomic ion channel activity"/>
    <property type="evidence" value="ECO:0007669"/>
    <property type="project" value="InterPro"/>
</dbReference>
<dbReference type="KEGG" id="upi:EJG51_007370"/>
<dbReference type="AlphaFoldDB" id="A0A6M4A6J1"/>
<dbReference type="OrthoDB" id="9780668at2"/>